<dbReference type="EMBL" id="PPXC01000001">
    <property type="protein sequence ID" value="POH75285.1"/>
    <property type="molecule type" value="Genomic_DNA"/>
</dbReference>
<dbReference type="RefSeq" id="WP_103463942.1">
    <property type="nucleotide sequence ID" value="NZ_PPXC01000001.1"/>
</dbReference>
<evidence type="ECO:0000313" key="1">
    <source>
        <dbReference type="EMBL" id="POH75285.1"/>
    </source>
</evidence>
<dbReference type="Proteomes" id="UP000237061">
    <property type="component" value="Unassembled WGS sequence"/>
</dbReference>
<sequence>MAGVAVYIGIDVVLQFLPPHYSVVSAAESNLAVIPFGWIMKLSFPGRAVTTFAVMAARSGTRDRECLLQRDGNPNSVR</sequence>
<reference evidence="1 2" key="1">
    <citation type="submission" date="2018-01" db="EMBL/GenBank/DDBJ databases">
        <title>Arthrobacter sp. nov., from glaciers in China.</title>
        <authorList>
            <person name="Liu Q."/>
            <person name="Xin Y.-H."/>
        </authorList>
    </citation>
    <scope>NUCLEOTIDE SEQUENCE [LARGE SCALE GENOMIC DNA]</scope>
    <source>
        <strain evidence="1 2">HLT2-12-2</strain>
    </source>
</reference>
<comment type="caution">
    <text evidence="1">The sequence shown here is derived from an EMBL/GenBank/DDBJ whole genome shotgun (WGS) entry which is preliminary data.</text>
</comment>
<proteinExistence type="predicted"/>
<evidence type="ECO:0000313" key="2">
    <source>
        <dbReference type="Proteomes" id="UP000237061"/>
    </source>
</evidence>
<keyword evidence="2" id="KW-1185">Reference proteome</keyword>
<organism evidence="1 2">
    <name type="scientific">Arthrobacter glacialis</name>
    <dbReference type="NCBI Taxonomy" id="1664"/>
    <lineage>
        <taxon>Bacteria</taxon>
        <taxon>Bacillati</taxon>
        <taxon>Actinomycetota</taxon>
        <taxon>Actinomycetes</taxon>
        <taxon>Micrococcales</taxon>
        <taxon>Micrococcaceae</taxon>
        <taxon>Arthrobacter</taxon>
    </lineage>
</organism>
<protein>
    <submittedName>
        <fullName evidence="1">Uncharacterized protein</fullName>
    </submittedName>
</protein>
<dbReference type="AlphaFoldDB" id="A0A2S4A192"/>
<name>A0A2S4A192_ARTGL</name>
<accession>A0A2S4A192</accession>
<gene>
    <name evidence="1" type="ORF">CVS27_01380</name>
</gene>